<protein>
    <recommendedName>
        <fullName evidence="1">Nudix hydrolase domain-containing protein</fullName>
    </recommendedName>
</protein>
<dbReference type="SUPFAM" id="SSF55811">
    <property type="entry name" value="Nudix"/>
    <property type="match status" value="1"/>
</dbReference>
<dbReference type="Pfam" id="PF00293">
    <property type="entry name" value="NUDIX"/>
    <property type="match status" value="1"/>
</dbReference>
<gene>
    <name evidence="2" type="ORF">S03H2_41646</name>
</gene>
<name>X1IQU1_9ZZZZ</name>
<dbReference type="AlphaFoldDB" id="X1IQU1"/>
<dbReference type="EMBL" id="BARU01025877">
    <property type="protein sequence ID" value="GAH71615.1"/>
    <property type="molecule type" value="Genomic_DNA"/>
</dbReference>
<organism evidence="2">
    <name type="scientific">marine sediment metagenome</name>
    <dbReference type="NCBI Taxonomy" id="412755"/>
    <lineage>
        <taxon>unclassified sequences</taxon>
        <taxon>metagenomes</taxon>
        <taxon>ecological metagenomes</taxon>
    </lineage>
</organism>
<reference evidence="2" key="1">
    <citation type="journal article" date="2014" name="Front. Microbiol.">
        <title>High frequency of phylogenetically diverse reductive dehalogenase-homologous genes in deep subseafloor sedimentary metagenomes.</title>
        <authorList>
            <person name="Kawai M."/>
            <person name="Futagami T."/>
            <person name="Toyoda A."/>
            <person name="Takaki Y."/>
            <person name="Nishi S."/>
            <person name="Hori S."/>
            <person name="Arai W."/>
            <person name="Tsubouchi T."/>
            <person name="Morono Y."/>
            <person name="Uchiyama I."/>
            <person name="Ito T."/>
            <person name="Fujiyama A."/>
            <person name="Inagaki F."/>
            <person name="Takami H."/>
        </authorList>
    </citation>
    <scope>NUCLEOTIDE SEQUENCE</scope>
    <source>
        <strain evidence="2">Expedition CK06-06</strain>
    </source>
</reference>
<proteinExistence type="predicted"/>
<dbReference type="InterPro" id="IPR015797">
    <property type="entry name" value="NUDIX_hydrolase-like_dom_sf"/>
</dbReference>
<evidence type="ECO:0000259" key="1">
    <source>
        <dbReference type="PROSITE" id="PS51462"/>
    </source>
</evidence>
<evidence type="ECO:0000313" key="2">
    <source>
        <dbReference type="EMBL" id="GAH71615.1"/>
    </source>
</evidence>
<accession>X1IQU1</accession>
<comment type="caution">
    <text evidence="2">The sequence shown here is derived from an EMBL/GenBank/DDBJ whole genome shotgun (WGS) entry which is preliminary data.</text>
</comment>
<dbReference type="PROSITE" id="PS51462">
    <property type="entry name" value="NUDIX"/>
    <property type="match status" value="1"/>
</dbReference>
<dbReference type="InterPro" id="IPR000086">
    <property type="entry name" value="NUDIX_hydrolase_dom"/>
</dbReference>
<dbReference type="CDD" id="cd18872">
    <property type="entry name" value="NUDIX_eIF-2B"/>
    <property type="match status" value="1"/>
</dbReference>
<feature type="domain" description="Nudix hydrolase" evidence="1">
    <location>
        <begin position="17"/>
        <end position="149"/>
    </location>
</feature>
<dbReference type="Gene3D" id="3.90.79.10">
    <property type="entry name" value="Nucleoside Triphosphate Pyrophosphohydrolase"/>
    <property type="match status" value="1"/>
</dbReference>
<sequence length="149" mass="17405">MKERRISRRPRQINNLQEKHVVTCFLESDGEILLLRRSERVGSYQGRWAGVSGYIEKTADEQALTEIQEEAGLCGEDIKLIKKGEPLTVEDEKLGVRWVVHPYLFHIKDRGKVKIDWEHKETRWIDPKDIGDYQTVPMLKETLALVYQS</sequence>